<protein>
    <submittedName>
        <fullName evidence="2">Uncharacterized protein</fullName>
    </submittedName>
</protein>
<organism evidence="2">
    <name type="scientific">Anguilla anguilla</name>
    <name type="common">European freshwater eel</name>
    <name type="synonym">Muraena anguilla</name>
    <dbReference type="NCBI Taxonomy" id="7936"/>
    <lineage>
        <taxon>Eukaryota</taxon>
        <taxon>Metazoa</taxon>
        <taxon>Chordata</taxon>
        <taxon>Craniata</taxon>
        <taxon>Vertebrata</taxon>
        <taxon>Euteleostomi</taxon>
        <taxon>Actinopterygii</taxon>
        <taxon>Neopterygii</taxon>
        <taxon>Teleostei</taxon>
        <taxon>Anguilliformes</taxon>
        <taxon>Anguillidae</taxon>
        <taxon>Anguilla</taxon>
    </lineage>
</organism>
<evidence type="ECO:0000256" key="1">
    <source>
        <dbReference type="SAM" id="MobiDB-lite"/>
    </source>
</evidence>
<name>A0A0E9TQ42_ANGAN</name>
<reference evidence="2" key="1">
    <citation type="submission" date="2014-11" db="EMBL/GenBank/DDBJ databases">
        <authorList>
            <person name="Amaro Gonzalez C."/>
        </authorList>
    </citation>
    <scope>NUCLEOTIDE SEQUENCE</scope>
</reference>
<proteinExistence type="predicted"/>
<dbReference type="AlphaFoldDB" id="A0A0E9TQ42"/>
<sequence>MMKRGGGNPCGDYPMNLSLTSL</sequence>
<feature type="region of interest" description="Disordered" evidence="1">
    <location>
        <begin position="1"/>
        <end position="22"/>
    </location>
</feature>
<reference evidence="2" key="2">
    <citation type="journal article" date="2015" name="Fish Shellfish Immunol.">
        <title>Early steps in the European eel (Anguilla anguilla)-Vibrio vulnificus interaction in the gills: Role of the RtxA13 toxin.</title>
        <authorList>
            <person name="Callol A."/>
            <person name="Pajuelo D."/>
            <person name="Ebbesson L."/>
            <person name="Teles M."/>
            <person name="MacKenzie S."/>
            <person name="Amaro C."/>
        </authorList>
    </citation>
    <scope>NUCLEOTIDE SEQUENCE</scope>
</reference>
<dbReference type="EMBL" id="GBXM01052753">
    <property type="protein sequence ID" value="JAH55824.1"/>
    <property type="molecule type" value="Transcribed_RNA"/>
</dbReference>
<evidence type="ECO:0000313" key="2">
    <source>
        <dbReference type="EMBL" id="JAH55824.1"/>
    </source>
</evidence>
<accession>A0A0E9TQ42</accession>